<name>W4RLN7_9BACI</name>
<dbReference type="AlphaFoldDB" id="W4RLN7"/>
<evidence type="ECO:0000313" key="1">
    <source>
        <dbReference type="EMBL" id="GAE44803.1"/>
    </source>
</evidence>
<organism evidence="1 2">
    <name type="scientific">Mesobacillus boroniphilus JCM 21738</name>
    <dbReference type="NCBI Taxonomy" id="1294265"/>
    <lineage>
        <taxon>Bacteria</taxon>
        <taxon>Bacillati</taxon>
        <taxon>Bacillota</taxon>
        <taxon>Bacilli</taxon>
        <taxon>Bacillales</taxon>
        <taxon>Bacillaceae</taxon>
        <taxon>Mesobacillus</taxon>
    </lineage>
</organism>
<keyword evidence="2" id="KW-1185">Reference proteome</keyword>
<gene>
    <name evidence="1" type="ORF">JCM21738_1548</name>
</gene>
<reference evidence="1 2" key="1">
    <citation type="submission" date="2013-12" db="EMBL/GenBank/DDBJ databases">
        <title>NBRP : Genome information of microbial organism related human and environment.</title>
        <authorList>
            <person name="Hattori M."/>
            <person name="Oshima K."/>
            <person name="Inaba H."/>
            <person name="Suda W."/>
            <person name="Sakamoto M."/>
            <person name="Iino T."/>
            <person name="Kitahara M."/>
            <person name="Oshida Y."/>
            <person name="Iida T."/>
            <person name="Kudo T."/>
            <person name="Itoh T."/>
            <person name="Ahmed I."/>
            <person name="Ohkuma M."/>
        </authorList>
    </citation>
    <scope>NUCLEOTIDE SEQUENCE [LARGE SCALE GENOMIC DNA]</scope>
    <source>
        <strain evidence="1 2">JCM 21738</strain>
    </source>
</reference>
<comment type="caution">
    <text evidence="1">The sequence shown here is derived from an EMBL/GenBank/DDBJ whole genome shotgun (WGS) entry which is preliminary data.</text>
</comment>
<dbReference type="eggNOG" id="ENOG5030D6H">
    <property type="taxonomic scope" value="Bacteria"/>
</dbReference>
<dbReference type="Proteomes" id="UP000018949">
    <property type="component" value="Unassembled WGS sequence"/>
</dbReference>
<protein>
    <submittedName>
        <fullName evidence="1">Uncharacterized protein</fullName>
    </submittedName>
</protein>
<dbReference type="EMBL" id="BAUW01000012">
    <property type="protein sequence ID" value="GAE44803.1"/>
    <property type="molecule type" value="Genomic_DNA"/>
</dbReference>
<dbReference type="RefSeq" id="WP_035209058.1">
    <property type="nucleotide sequence ID" value="NZ_BAUW01000012.1"/>
</dbReference>
<sequence length="75" mass="8633">MNSYEMTNMIIDDESYGEEHVTVELTFEQQNYIITFKKSDLELVNAWVVVEGDKTLPTSLSEDIMDSLKGNIKKI</sequence>
<accession>W4RLN7</accession>
<evidence type="ECO:0000313" key="2">
    <source>
        <dbReference type="Proteomes" id="UP000018949"/>
    </source>
</evidence>
<proteinExistence type="predicted"/>